<sequence>MTNGPPASAAGPSSTRPVVPQASRGPPGIPPQLPQGGVNPPYFLSQAPLSREAPRPQPHYLQPVQPQWAPSWSTSYSSSLSASTPPPPQSTYRNSGGPPQFPPILPQPQNNGNNNNSYAPQRARFTEPYPHTKVVHQQQSRQPLSTAPVVPSQPPPPPLAAHAPAPPPLLPPPPPPPPPKFKHWDSIIKEFLVKLNLKQAVNGFEADILVMNPDFERATVPGALLDLLQGIIVIQQGIDRPSPPEKDRPLEERKLDYVHTKNPASQTSITKSISAFLAQNRAKNDASNRAEFLHSLAEKKRKRAAEDEGDGARPNSADVEMKEDPPSCARTDAKPIDRDTQMKYDIAKNHDGPLRRTTRQKTKPVVPPTPSAAAPAASPTASTRTKTKQQQQQLKKSASPAIVKAEPDLSAGAKAASVHFALDQRVGNIESHFSVRYVPGPPDTLLARLAHLEEHIMRLEKDYPPWAALHFNQPNRGWPPPPRATPIIVPPAQRSFSTNTASLPKVVSVGGVNVNVKTKNTGSSLQRAVMDKLAVNEARADLAGQR</sequence>
<proteinExistence type="predicted"/>
<dbReference type="EMBL" id="JARJCM010000004">
    <property type="protein sequence ID" value="KAJ7045852.1"/>
    <property type="molecule type" value="Genomic_DNA"/>
</dbReference>
<name>A0AAD6TL58_9AGAR</name>
<evidence type="ECO:0000256" key="1">
    <source>
        <dbReference type="SAM" id="MobiDB-lite"/>
    </source>
</evidence>
<feature type="compositionally biased region" description="Basic and acidic residues" evidence="1">
    <location>
        <begin position="319"/>
        <end position="354"/>
    </location>
</feature>
<protein>
    <submittedName>
        <fullName evidence="2">Uncharacterized protein</fullName>
    </submittedName>
</protein>
<feature type="region of interest" description="Disordered" evidence="1">
    <location>
        <begin position="1"/>
        <end position="182"/>
    </location>
</feature>
<keyword evidence="3" id="KW-1185">Reference proteome</keyword>
<feature type="compositionally biased region" description="Low complexity" evidence="1">
    <location>
        <begin position="67"/>
        <end position="83"/>
    </location>
</feature>
<reference evidence="2" key="1">
    <citation type="submission" date="2023-03" db="EMBL/GenBank/DDBJ databases">
        <title>Massive genome expansion in bonnet fungi (Mycena s.s.) driven by repeated elements and novel gene families across ecological guilds.</title>
        <authorList>
            <consortium name="Lawrence Berkeley National Laboratory"/>
            <person name="Harder C.B."/>
            <person name="Miyauchi S."/>
            <person name="Viragh M."/>
            <person name="Kuo A."/>
            <person name="Thoen E."/>
            <person name="Andreopoulos B."/>
            <person name="Lu D."/>
            <person name="Skrede I."/>
            <person name="Drula E."/>
            <person name="Henrissat B."/>
            <person name="Morin E."/>
            <person name="Kohler A."/>
            <person name="Barry K."/>
            <person name="LaButti K."/>
            <person name="Morin E."/>
            <person name="Salamov A."/>
            <person name="Lipzen A."/>
            <person name="Mereny Z."/>
            <person name="Hegedus B."/>
            <person name="Baldrian P."/>
            <person name="Stursova M."/>
            <person name="Weitz H."/>
            <person name="Taylor A."/>
            <person name="Grigoriev I.V."/>
            <person name="Nagy L.G."/>
            <person name="Martin F."/>
            <person name="Kauserud H."/>
        </authorList>
    </citation>
    <scope>NUCLEOTIDE SEQUENCE</scope>
    <source>
        <strain evidence="2">CBHHK200</strain>
    </source>
</reference>
<dbReference type="Proteomes" id="UP001218188">
    <property type="component" value="Unassembled WGS sequence"/>
</dbReference>
<accession>A0AAD6TL58</accession>
<feature type="compositionally biased region" description="Polar residues" evidence="1">
    <location>
        <begin position="1"/>
        <end position="16"/>
    </location>
</feature>
<feature type="compositionally biased region" description="Low complexity" evidence="1">
    <location>
        <begin position="371"/>
        <end position="401"/>
    </location>
</feature>
<organism evidence="2 3">
    <name type="scientific">Mycena alexandri</name>
    <dbReference type="NCBI Taxonomy" id="1745969"/>
    <lineage>
        <taxon>Eukaryota</taxon>
        <taxon>Fungi</taxon>
        <taxon>Dikarya</taxon>
        <taxon>Basidiomycota</taxon>
        <taxon>Agaricomycotina</taxon>
        <taxon>Agaricomycetes</taxon>
        <taxon>Agaricomycetidae</taxon>
        <taxon>Agaricales</taxon>
        <taxon>Marasmiineae</taxon>
        <taxon>Mycenaceae</taxon>
        <taxon>Mycena</taxon>
    </lineage>
</organism>
<feature type="compositionally biased region" description="Pro residues" evidence="1">
    <location>
        <begin position="151"/>
        <end position="179"/>
    </location>
</feature>
<evidence type="ECO:0000313" key="2">
    <source>
        <dbReference type="EMBL" id="KAJ7045852.1"/>
    </source>
</evidence>
<dbReference type="AlphaFoldDB" id="A0AAD6TL58"/>
<feature type="region of interest" description="Disordered" evidence="1">
    <location>
        <begin position="299"/>
        <end position="402"/>
    </location>
</feature>
<gene>
    <name evidence="2" type="ORF">C8F04DRAFT_1249222</name>
</gene>
<evidence type="ECO:0000313" key="3">
    <source>
        <dbReference type="Proteomes" id="UP001218188"/>
    </source>
</evidence>
<feature type="compositionally biased region" description="Low complexity" evidence="1">
    <location>
        <begin position="107"/>
        <end position="116"/>
    </location>
</feature>
<comment type="caution">
    <text evidence="2">The sequence shown here is derived from an EMBL/GenBank/DDBJ whole genome shotgun (WGS) entry which is preliminary data.</text>
</comment>
<feature type="compositionally biased region" description="Polar residues" evidence="1">
    <location>
        <begin position="135"/>
        <end position="145"/>
    </location>
</feature>